<dbReference type="PROSITE" id="PS50937">
    <property type="entry name" value="HTH_MERR_2"/>
    <property type="match status" value="1"/>
</dbReference>
<keyword evidence="4" id="KW-1185">Reference proteome</keyword>
<comment type="caution">
    <text evidence="3">The sequence shown here is derived from an EMBL/GenBank/DDBJ whole genome shotgun (WGS) entry which is preliminary data.</text>
</comment>
<dbReference type="EMBL" id="JAVXZY010000006">
    <property type="protein sequence ID" value="MDT9000637.1"/>
    <property type="molecule type" value="Genomic_DNA"/>
</dbReference>
<dbReference type="Pfam" id="PF13411">
    <property type="entry name" value="MerR_1"/>
    <property type="match status" value="1"/>
</dbReference>
<organism evidence="3 4">
    <name type="scientific">Roseateles aquae</name>
    <dbReference type="NCBI Taxonomy" id="3077235"/>
    <lineage>
        <taxon>Bacteria</taxon>
        <taxon>Pseudomonadati</taxon>
        <taxon>Pseudomonadota</taxon>
        <taxon>Betaproteobacteria</taxon>
        <taxon>Burkholderiales</taxon>
        <taxon>Sphaerotilaceae</taxon>
        <taxon>Roseateles</taxon>
    </lineage>
</organism>
<dbReference type="RefSeq" id="WP_315651403.1">
    <property type="nucleotide sequence ID" value="NZ_JAVXZY010000006.1"/>
</dbReference>
<dbReference type="PANTHER" id="PTHR30204">
    <property type="entry name" value="REDOX-CYCLING DRUG-SENSING TRANSCRIPTIONAL ACTIVATOR SOXR"/>
    <property type="match status" value="1"/>
</dbReference>
<evidence type="ECO:0000313" key="3">
    <source>
        <dbReference type="EMBL" id="MDT9000637.1"/>
    </source>
</evidence>
<name>A0ABU3PER0_9BURK</name>
<evidence type="ECO:0000256" key="1">
    <source>
        <dbReference type="ARBA" id="ARBA00023125"/>
    </source>
</evidence>
<keyword evidence="1" id="KW-0238">DNA-binding</keyword>
<accession>A0ABU3PER0</accession>
<dbReference type="InterPro" id="IPR009061">
    <property type="entry name" value="DNA-bd_dom_put_sf"/>
</dbReference>
<dbReference type="PANTHER" id="PTHR30204:SF97">
    <property type="entry name" value="MERR FAMILY REGULATORY PROTEIN"/>
    <property type="match status" value="1"/>
</dbReference>
<dbReference type="InterPro" id="IPR000551">
    <property type="entry name" value="MerR-type_HTH_dom"/>
</dbReference>
<sequence length="193" mass="21622">MNAAARLTLGQLAKRVGLARTSVLHYETLGLLRPRARSDAGYRLYGEAELERLQRICQLRQSGLALADIQLLLRPMVAGNERRDAGPRALLERRLLGLSQEVEHLRRQQRLLAQLLAAPGSSAAGPQWDKAAWVELLRRAGFDDAAMQLWHTEFERDDPQEHARFLASLGCSRSEIARIRRWSRPSAEPASGA</sequence>
<dbReference type="Proteomes" id="UP001246372">
    <property type="component" value="Unassembled WGS sequence"/>
</dbReference>
<reference evidence="3" key="1">
    <citation type="submission" date="2023-09" db="EMBL/GenBank/DDBJ databases">
        <title>Paucibacter sp. APW11 Genome sequencing and assembly.</title>
        <authorList>
            <person name="Kim I."/>
        </authorList>
    </citation>
    <scope>NUCLEOTIDE SEQUENCE</scope>
    <source>
        <strain evidence="3">APW11</strain>
    </source>
</reference>
<dbReference type="SUPFAM" id="SSF46955">
    <property type="entry name" value="Putative DNA-binding domain"/>
    <property type="match status" value="1"/>
</dbReference>
<feature type="domain" description="HTH merR-type" evidence="2">
    <location>
        <begin position="6"/>
        <end position="75"/>
    </location>
</feature>
<proteinExistence type="predicted"/>
<dbReference type="SMART" id="SM00422">
    <property type="entry name" value="HTH_MERR"/>
    <property type="match status" value="1"/>
</dbReference>
<dbReference type="Gene3D" id="1.10.1660.10">
    <property type="match status" value="1"/>
</dbReference>
<evidence type="ECO:0000313" key="4">
    <source>
        <dbReference type="Proteomes" id="UP001246372"/>
    </source>
</evidence>
<protein>
    <submittedName>
        <fullName evidence="3">MerR family transcriptional regulator</fullName>
    </submittedName>
</protein>
<dbReference type="PRINTS" id="PR00040">
    <property type="entry name" value="HTHMERR"/>
</dbReference>
<gene>
    <name evidence="3" type="ORF">RQP53_15285</name>
</gene>
<dbReference type="InterPro" id="IPR047057">
    <property type="entry name" value="MerR_fam"/>
</dbReference>
<evidence type="ECO:0000259" key="2">
    <source>
        <dbReference type="PROSITE" id="PS50937"/>
    </source>
</evidence>